<keyword evidence="3" id="KW-1185">Reference proteome</keyword>
<dbReference type="EMBL" id="KZ826361">
    <property type="protein sequence ID" value="PYI05117.1"/>
    <property type="molecule type" value="Genomic_DNA"/>
</dbReference>
<accession>A0A319E4U1</accession>
<sequence length="628" mass="71802">MYTRLDADRRQIRIASILPGRWSEDVSCKLEIVSLDDKPSYEALSYTWGDLSDKVPIFLECSTFLVTKNLHMALRRLRHVGEERDIWVDALCINQSDKPEKTRQIQMMKDIYSDASEVQIYLGESGILDTITEQEQSTWADPPRSYWFEDRDVPTFNDYRTWQTMTDNQLSQQSPTTRLRQAISSAYTILSILSEGGCLKISYLNDTNPQIWAETLSVLHHLANSPWWKRVWVVEEAILSRSATTIYGEVVAPLDIIERGGSMINVHIERCCRDFYQSLSSDLQSHLLAIGQHTSALEVLRHEWSNYADREAERLQRFLEMTRTRGAYDGRDKIYSLLGLTRDCSERLSIVPDYTMTVAEVYIQTAFQIIRQANSLEILGTVERKRPDSEIPTWCPDWRSSGNGEGNDLWVHSRSWKFNAGPSNGSVATICHNRVLAVQGVHVDVVTRTTLPLSQGEQLALRLDEFAHMVSYDLKPEAPYVAGGTVKDAFWRTMLNDALETEPNRHRRLMAEDESFFVWWWRNLRDGTSAGEFYDPFQERLGIIARSFWLPNDNRVFFATQKGYMGFGPPDMEQGDMVAVLLGSRMPFILRQMPLPDIGGGSEGFHGKELCSVVGYCYVHGVKNGEAV</sequence>
<dbReference type="OrthoDB" id="2157530at2759"/>
<organism evidence="2 3">
    <name type="scientific">Aspergillus sclerotiicarbonarius (strain CBS 121057 / IBT 28362)</name>
    <dbReference type="NCBI Taxonomy" id="1448318"/>
    <lineage>
        <taxon>Eukaryota</taxon>
        <taxon>Fungi</taxon>
        <taxon>Dikarya</taxon>
        <taxon>Ascomycota</taxon>
        <taxon>Pezizomycotina</taxon>
        <taxon>Eurotiomycetes</taxon>
        <taxon>Eurotiomycetidae</taxon>
        <taxon>Eurotiales</taxon>
        <taxon>Aspergillaceae</taxon>
        <taxon>Aspergillus</taxon>
        <taxon>Aspergillus subgen. Circumdati</taxon>
    </lineage>
</organism>
<proteinExistence type="predicted"/>
<name>A0A319E4U1_ASPSB</name>
<dbReference type="Proteomes" id="UP000248423">
    <property type="component" value="Unassembled WGS sequence"/>
</dbReference>
<dbReference type="Pfam" id="PF06985">
    <property type="entry name" value="HET"/>
    <property type="match status" value="1"/>
</dbReference>
<protein>
    <recommendedName>
        <fullName evidence="1">Heterokaryon incompatibility domain-containing protein</fullName>
    </recommendedName>
</protein>
<dbReference type="InterPro" id="IPR010730">
    <property type="entry name" value="HET"/>
</dbReference>
<gene>
    <name evidence="2" type="ORF">BO78DRAFT_276464</name>
</gene>
<dbReference type="PANTHER" id="PTHR24148">
    <property type="entry name" value="ANKYRIN REPEAT DOMAIN-CONTAINING PROTEIN 39 HOMOLOG-RELATED"/>
    <property type="match status" value="1"/>
</dbReference>
<dbReference type="VEuPathDB" id="FungiDB:BO78DRAFT_276464"/>
<reference evidence="2 3" key="1">
    <citation type="submission" date="2018-02" db="EMBL/GenBank/DDBJ databases">
        <title>The genomes of Aspergillus section Nigri reveals drivers in fungal speciation.</title>
        <authorList>
            <consortium name="DOE Joint Genome Institute"/>
            <person name="Vesth T.C."/>
            <person name="Nybo J."/>
            <person name="Theobald S."/>
            <person name="Brandl J."/>
            <person name="Frisvad J.C."/>
            <person name="Nielsen K.F."/>
            <person name="Lyhne E.K."/>
            <person name="Kogle M.E."/>
            <person name="Kuo A."/>
            <person name="Riley R."/>
            <person name="Clum A."/>
            <person name="Nolan M."/>
            <person name="Lipzen A."/>
            <person name="Salamov A."/>
            <person name="Henrissat B."/>
            <person name="Wiebenga A."/>
            <person name="De vries R.P."/>
            <person name="Grigoriev I.V."/>
            <person name="Mortensen U.H."/>
            <person name="Andersen M.R."/>
            <person name="Baker S.E."/>
        </authorList>
    </citation>
    <scope>NUCLEOTIDE SEQUENCE [LARGE SCALE GENOMIC DNA]</scope>
    <source>
        <strain evidence="2 3">CBS 121057</strain>
    </source>
</reference>
<dbReference type="PANTHER" id="PTHR24148:SF82">
    <property type="entry name" value="HETEROKARYON INCOMPATIBILITY DOMAIN-CONTAINING PROTEIN"/>
    <property type="match status" value="1"/>
</dbReference>
<dbReference type="Pfam" id="PF26639">
    <property type="entry name" value="Het-6_barrel"/>
    <property type="match status" value="1"/>
</dbReference>
<dbReference type="InterPro" id="IPR052895">
    <property type="entry name" value="HetReg/Transcr_Mod"/>
</dbReference>
<evidence type="ECO:0000259" key="1">
    <source>
        <dbReference type="Pfam" id="PF06985"/>
    </source>
</evidence>
<dbReference type="STRING" id="1448318.A0A319E4U1"/>
<evidence type="ECO:0000313" key="2">
    <source>
        <dbReference type="EMBL" id="PYI05117.1"/>
    </source>
</evidence>
<evidence type="ECO:0000313" key="3">
    <source>
        <dbReference type="Proteomes" id="UP000248423"/>
    </source>
</evidence>
<feature type="non-terminal residue" evidence="2">
    <location>
        <position position="628"/>
    </location>
</feature>
<dbReference type="AlphaFoldDB" id="A0A319E4U1"/>
<feature type="domain" description="Heterokaryon incompatibility" evidence="1">
    <location>
        <begin position="41"/>
        <end position="236"/>
    </location>
</feature>